<evidence type="ECO:0000256" key="4">
    <source>
        <dbReference type="ARBA" id="ARBA00022989"/>
    </source>
</evidence>
<keyword evidence="5" id="KW-0496">Mitochondrion</keyword>
<evidence type="ECO:0008006" key="10">
    <source>
        <dbReference type="Google" id="ProtNLM"/>
    </source>
</evidence>
<dbReference type="PANTHER" id="PTHR28264:SF1">
    <property type="entry name" value="CYTOCHROME C OXIDASE SUBUNIT 6C"/>
    <property type="match status" value="1"/>
</dbReference>
<evidence type="ECO:0000256" key="5">
    <source>
        <dbReference type="ARBA" id="ARBA00023128"/>
    </source>
</evidence>
<dbReference type="PANTHER" id="PTHR28264">
    <property type="entry name" value="CYTOCHROME C OXIDASE SUBUNIT 7A"/>
    <property type="match status" value="1"/>
</dbReference>
<evidence type="ECO:0000256" key="2">
    <source>
        <dbReference type="ARBA" id="ARBA00022692"/>
    </source>
</evidence>
<dbReference type="GO" id="GO:0006123">
    <property type="term" value="P:mitochondrial electron transport, cytochrome c to oxygen"/>
    <property type="evidence" value="ECO:0007669"/>
    <property type="project" value="TreeGrafter"/>
</dbReference>
<evidence type="ECO:0000256" key="3">
    <source>
        <dbReference type="ARBA" id="ARBA00022792"/>
    </source>
</evidence>
<proteinExistence type="predicted"/>
<keyword evidence="2 7" id="KW-0812">Transmembrane</keyword>
<dbReference type="Proteomes" id="UP000315522">
    <property type="component" value="Unassembled WGS sequence"/>
</dbReference>
<name>A0A559M698_9HELO</name>
<protein>
    <recommendedName>
        <fullName evidence="10">Cytochrome c oxidase polypeptide VIIA</fullName>
    </recommendedName>
</protein>
<dbReference type="AlphaFoldDB" id="A0A559M698"/>
<keyword evidence="3" id="KW-0999">Mitochondrion inner membrane</keyword>
<organism evidence="8 9">
    <name type="scientific">Lachnellula willkommii</name>
    <dbReference type="NCBI Taxonomy" id="215461"/>
    <lineage>
        <taxon>Eukaryota</taxon>
        <taxon>Fungi</taxon>
        <taxon>Dikarya</taxon>
        <taxon>Ascomycota</taxon>
        <taxon>Pezizomycotina</taxon>
        <taxon>Leotiomycetes</taxon>
        <taxon>Helotiales</taxon>
        <taxon>Lachnaceae</taxon>
        <taxon>Lachnellula</taxon>
    </lineage>
</organism>
<keyword evidence="9" id="KW-1185">Reference proteome</keyword>
<evidence type="ECO:0000256" key="7">
    <source>
        <dbReference type="SAM" id="Phobius"/>
    </source>
</evidence>
<dbReference type="EMBL" id="QGML01001708">
    <property type="protein sequence ID" value="TVY88487.1"/>
    <property type="molecule type" value="Genomic_DNA"/>
</dbReference>
<feature type="transmembrane region" description="Helical" evidence="7">
    <location>
        <begin position="30"/>
        <end position="50"/>
    </location>
</feature>
<comment type="subcellular location">
    <subcellularLocation>
        <location evidence="1">Mitochondrion inner membrane</location>
    </subcellularLocation>
</comment>
<evidence type="ECO:0000313" key="8">
    <source>
        <dbReference type="EMBL" id="TVY88487.1"/>
    </source>
</evidence>
<keyword evidence="6 7" id="KW-0472">Membrane</keyword>
<gene>
    <name evidence="8" type="ORF">LAWI1_G003187</name>
</gene>
<dbReference type="CDD" id="cd22888">
    <property type="entry name" value="CcO_VIIa_fungal"/>
    <property type="match status" value="1"/>
</dbReference>
<dbReference type="GO" id="GO:0005743">
    <property type="term" value="C:mitochondrial inner membrane"/>
    <property type="evidence" value="ECO:0007669"/>
    <property type="project" value="UniProtKB-SubCell"/>
</dbReference>
<reference evidence="8 9" key="1">
    <citation type="submission" date="2018-05" db="EMBL/GenBank/DDBJ databases">
        <title>Genome sequencing and assembly of the regulated plant pathogen Lachnellula willkommii and related sister species for the development of diagnostic species identification markers.</title>
        <authorList>
            <person name="Giroux E."/>
            <person name="Bilodeau G."/>
        </authorList>
    </citation>
    <scope>NUCLEOTIDE SEQUENCE [LARGE SCALE GENOMIC DNA]</scope>
    <source>
        <strain evidence="8 9">CBS 172.35</strain>
    </source>
</reference>
<keyword evidence="4 7" id="KW-1133">Transmembrane helix</keyword>
<evidence type="ECO:0000256" key="6">
    <source>
        <dbReference type="ARBA" id="ARBA00023136"/>
    </source>
</evidence>
<accession>A0A559M698</accession>
<evidence type="ECO:0000256" key="1">
    <source>
        <dbReference type="ARBA" id="ARBA00004273"/>
    </source>
</evidence>
<comment type="caution">
    <text evidence="8">The sequence shown here is derived from an EMBL/GenBank/DDBJ whole genome shotgun (WGS) entry which is preliminary data.</text>
</comment>
<evidence type="ECO:0000313" key="9">
    <source>
        <dbReference type="Proteomes" id="UP000315522"/>
    </source>
</evidence>
<sequence>MPIKPITGCKAGVLGLGPKFQLEMGRGKPWLTPSYAGLGTSFGYLFWYGYHVPAVRKRDLFYSKLEDQRAANAGAS</sequence>
<dbReference type="GO" id="GO:0004129">
    <property type="term" value="F:cytochrome-c oxidase activity"/>
    <property type="evidence" value="ECO:0007669"/>
    <property type="project" value="TreeGrafter"/>
</dbReference>